<sequence length="486" mass="55015">MMRTKFIMFSIMAACSLGSCESILEIDPISEITMANYWKSESDVKGYLNGLYSDYRGMTSTTLYGEDRGDAMVSGVIGGVSRSHQHELNEEYGLDWRTFYENIHHCNMIIKYAPGIDFTLENEKKRILAQAYTFRAKAYLTLTQMWGDVPIVLNPTESYDKESRPARNAASEVMTQILSDVRTAIDLFPETNILDKNRISRPAALCLKAEALAWKYTVQKSNDKNDLTDAISALEEVEKCGVSMMDKYADIFDVANKKNSEIIFSVYLKKDEYNNMYMSTLSMSAAAGLLTNDIVNKEDIPYTNSTIARHVYAPSPRLISLFSDKDNRASSAYINAINSKGAVVFTSQNKFRGTAYTDDRYYDNDIVVYRLGEVKLLKAELLCYLGGDNVQKAIDAMFSTRNRAGIGAYTGSMDQKVVQKEILDERGRELCFELKRWPDLMRAHHAGTIDIYSYIPNLVGKSTPLYFPILRKMIDLNPNLEQTDGY</sequence>
<comment type="similarity">
    <text evidence="2">Belongs to the SusD family.</text>
</comment>
<comment type="caution">
    <text evidence="8">The sequence shown here is derived from an EMBL/GenBank/DDBJ whole genome shotgun (WGS) entry which is preliminary data.</text>
</comment>
<evidence type="ECO:0000259" key="7">
    <source>
        <dbReference type="Pfam" id="PF14322"/>
    </source>
</evidence>
<name>A0A3L8A7L6_9BACE</name>
<proteinExistence type="inferred from homology"/>
<dbReference type="AlphaFoldDB" id="A0A3L8A7L6"/>
<dbReference type="Proteomes" id="UP000267159">
    <property type="component" value="Unassembled WGS sequence"/>
</dbReference>
<dbReference type="CDD" id="cd08977">
    <property type="entry name" value="SusD"/>
    <property type="match status" value="1"/>
</dbReference>
<keyword evidence="4" id="KW-0472">Membrane</keyword>
<evidence type="ECO:0000256" key="3">
    <source>
        <dbReference type="ARBA" id="ARBA00022729"/>
    </source>
</evidence>
<keyword evidence="3" id="KW-0732">Signal</keyword>
<evidence type="ECO:0000256" key="1">
    <source>
        <dbReference type="ARBA" id="ARBA00004442"/>
    </source>
</evidence>
<dbReference type="InterPro" id="IPR011990">
    <property type="entry name" value="TPR-like_helical_dom_sf"/>
</dbReference>
<evidence type="ECO:0000313" key="9">
    <source>
        <dbReference type="Proteomes" id="UP000267159"/>
    </source>
</evidence>
<dbReference type="SUPFAM" id="SSF48452">
    <property type="entry name" value="TPR-like"/>
    <property type="match status" value="1"/>
</dbReference>
<evidence type="ECO:0000313" key="8">
    <source>
        <dbReference type="EMBL" id="RLT79107.1"/>
    </source>
</evidence>
<keyword evidence="5" id="KW-0998">Cell outer membrane</keyword>
<comment type="subcellular location">
    <subcellularLocation>
        <location evidence="1">Cell outer membrane</location>
    </subcellularLocation>
</comment>
<dbReference type="Gene3D" id="1.25.40.390">
    <property type="match status" value="1"/>
</dbReference>
<feature type="domain" description="SusD-like N-terminal" evidence="7">
    <location>
        <begin position="39"/>
        <end position="206"/>
    </location>
</feature>
<dbReference type="Pfam" id="PF07980">
    <property type="entry name" value="SusD_RagB"/>
    <property type="match status" value="1"/>
</dbReference>
<dbReference type="PROSITE" id="PS51257">
    <property type="entry name" value="PROKAR_LIPOPROTEIN"/>
    <property type="match status" value="1"/>
</dbReference>
<evidence type="ECO:0000256" key="5">
    <source>
        <dbReference type="ARBA" id="ARBA00023237"/>
    </source>
</evidence>
<organism evidence="8 9">
    <name type="scientific">Bacteroides acidifaciens</name>
    <dbReference type="NCBI Taxonomy" id="85831"/>
    <lineage>
        <taxon>Bacteria</taxon>
        <taxon>Pseudomonadati</taxon>
        <taxon>Bacteroidota</taxon>
        <taxon>Bacteroidia</taxon>
        <taxon>Bacteroidales</taxon>
        <taxon>Bacteroidaceae</taxon>
        <taxon>Bacteroides</taxon>
    </lineage>
</organism>
<accession>A0A3L8A7L6</accession>
<dbReference type="GO" id="GO:0009279">
    <property type="term" value="C:cell outer membrane"/>
    <property type="evidence" value="ECO:0007669"/>
    <property type="project" value="UniProtKB-SubCell"/>
</dbReference>
<evidence type="ECO:0000256" key="4">
    <source>
        <dbReference type="ARBA" id="ARBA00023136"/>
    </source>
</evidence>
<reference evidence="8 9" key="1">
    <citation type="submission" date="2018-09" db="EMBL/GenBank/DDBJ databases">
        <title>Murine metabolic-syndrome-specific gut microbial biobank.</title>
        <authorList>
            <person name="Liu C."/>
        </authorList>
    </citation>
    <scope>NUCLEOTIDE SEQUENCE [LARGE SCALE GENOMIC DNA]</scope>
    <source>
        <strain evidence="8 9">0.1X-D8-26</strain>
    </source>
</reference>
<evidence type="ECO:0000259" key="6">
    <source>
        <dbReference type="Pfam" id="PF07980"/>
    </source>
</evidence>
<dbReference type="EMBL" id="RAZM01000063">
    <property type="protein sequence ID" value="RLT79107.1"/>
    <property type="molecule type" value="Genomic_DNA"/>
</dbReference>
<dbReference type="InterPro" id="IPR033985">
    <property type="entry name" value="SusD-like_N"/>
</dbReference>
<evidence type="ECO:0000256" key="2">
    <source>
        <dbReference type="ARBA" id="ARBA00006275"/>
    </source>
</evidence>
<dbReference type="RefSeq" id="WP_121766934.1">
    <property type="nucleotide sequence ID" value="NZ_CAJTFZ010000045.1"/>
</dbReference>
<gene>
    <name evidence="8" type="ORF">D7Y07_15460</name>
</gene>
<dbReference type="Pfam" id="PF14322">
    <property type="entry name" value="SusD-like_3"/>
    <property type="match status" value="1"/>
</dbReference>
<protein>
    <submittedName>
        <fullName evidence="8">RagB/SusD family nutrient uptake outer membrane protein</fullName>
    </submittedName>
</protein>
<dbReference type="InterPro" id="IPR012944">
    <property type="entry name" value="SusD_RagB_dom"/>
</dbReference>
<feature type="domain" description="RagB/SusD" evidence="6">
    <location>
        <begin position="347"/>
        <end position="486"/>
    </location>
</feature>